<name>A0A1F6BEA8_9BACT</name>
<evidence type="ECO:0000256" key="5">
    <source>
        <dbReference type="RuleBase" id="RU003873"/>
    </source>
</evidence>
<dbReference type="STRING" id="1798401.A2363_02260"/>
<protein>
    <recommendedName>
        <fullName evidence="5">30S ribosomal protein S17</fullName>
    </recommendedName>
</protein>
<dbReference type="InterPro" id="IPR012340">
    <property type="entry name" value="NA-bd_OB-fold"/>
</dbReference>
<dbReference type="NCBIfam" id="NF004123">
    <property type="entry name" value="PRK05610.1"/>
    <property type="match status" value="1"/>
</dbReference>
<dbReference type="EMBL" id="MFKE01000016">
    <property type="protein sequence ID" value="OGG35230.1"/>
    <property type="molecule type" value="Genomic_DNA"/>
</dbReference>
<keyword evidence="5" id="KW-0694">RNA-binding</keyword>
<sequence>MNNLTGKVLSTKMAKTVIVEIIHEYRHPIYKKAVKRMKHYAVHNELEGIAVGDKVTIAQTRPVSRRKHFIVVSRIG</sequence>
<dbReference type="PANTHER" id="PTHR10744">
    <property type="entry name" value="40S RIBOSOMAL PROTEIN S11 FAMILY MEMBER"/>
    <property type="match status" value="1"/>
</dbReference>
<organism evidence="6 7">
    <name type="scientific">Candidatus Gottesmanbacteria bacterium RIFOXYB1_FULL_47_11</name>
    <dbReference type="NCBI Taxonomy" id="1798401"/>
    <lineage>
        <taxon>Bacteria</taxon>
        <taxon>Candidatus Gottesmaniibacteriota</taxon>
    </lineage>
</organism>
<dbReference type="GO" id="GO:0019843">
    <property type="term" value="F:rRNA binding"/>
    <property type="evidence" value="ECO:0007669"/>
    <property type="project" value="UniProtKB-KW"/>
</dbReference>
<dbReference type="InterPro" id="IPR019979">
    <property type="entry name" value="Ribosomal_uS17_CS"/>
</dbReference>
<comment type="function">
    <text evidence="5">One of the primary rRNA binding proteins, it binds specifically to the 5'-end of 16S ribosomal.</text>
</comment>
<dbReference type="PROSITE" id="PS00056">
    <property type="entry name" value="RIBOSOMAL_S17"/>
    <property type="match status" value="1"/>
</dbReference>
<dbReference type="GO" id="GO:0022627">
    <property type="term" value="C:cytosolic small ribosomal subunit"/>
    <property type="evidence" value="ECO:0007669"/>
    <property type="project" value="TreeGrafter"/>
</dbReference>
<evidence type="ECO:0000256" key="4">
    <source>
        <dbReference type="RuleBase" id="RU003872"/>
    </source>
</evidence>
<keyword evidence="2 4" id="KW-0689">Ribosomal protein</keyword>
<evidence type="ECO:0000256" key="1">
    <source>
        <dbReference type="ARBA" id="ARBA00010254"/>
    </source>
</evidence>
<accession>A0A1F6BEA8</accession>
<dbReference type="AlphaFoldDB" id="A0A1F6BEA8"/>
<evidence type="ECO:0000313" key="7">
    <source>
        <dbReference type="Proteomes" id="UP000176186"/>
    </source>
</evidence>
<dbReference type="Gene3D" id="2.40.50.140">
    <property type="entry name" value="Nucleic acid-binding proteins"/>
    <property type="match status" value="1"/>
</dbReference>
<evidence type="ECO:0000256" key="3">
    <source>
        <dbReference type="ARBA" id="ARBA00023274"/>
    </source>
</evidence>
<dbReference type="PANTHER" id="PTHR10744:SF1">
    <property type="entry name" value="SMALL RIBOSOMAL SUBUNIT PROTEIN US17M"/>
    <property type="match status" value="1"/>
</dbReference>
<evidence type="ECO:0000256" key="2">
    <source>
        <dbReference type="ARBA" id="ARBA00022980"/>
    </source>
</evidence>
<dbReference type="Proteomes" id="UP000176186">
    <property type="component" value="Unassembled WGS sequence"/>
</dbReference>
<dbReference type="InterPro" id="IPR000266">
    <property type="entry name" value="Ribosomal_uS17"/>
</dbReference>
<dbReference type="PRINTS" id="PR00973">
    <property type="entry name" value="RIBOSOMALS17"/>
</dbReference>
<reference evidence="6 7" key="1">
    <citation type="journal article" date="2016" name="Nat. Commun.">
        <title>Thousands of microbial genomes shed light on interconnected biogeochemical processes in an aquifer system.</title>
        <authorList>
            <person name="Anantharaman K."/>
            <person name="Brown C.T."/>
            <person name="Hug L.A."/>
            <person name="Sharon I."/>
            <person name="Castelle C.J."/>
            <person name="Probst A.J."/>
            <person name="Thomas B.C."/>
            <person name="Singh A."/>
            <person name="Wilkins M.J."/>
            <person name="Karaoz U."/>
            <person name="Brodie E.L."/>
            <person name="Williams K.H."/>
            <person name="Hubbard S.S."/>
            <person name="Banfield J.F."/>
        </authorList>
    </citation>
    <scope>NUCLEOTIDE SEQUENCE [LARGE SCALE GENOMIC DNA]</scope>
</reference>
<dbReference type="GO" id="GO:0006412">
    <property type="term" value="P:translation"/>
    <property type="evidence" value="ECO:0007669"/>
    <property type="project" value="InterPro"/>
</dbReference>
<dbReference type="GO" id="GO:0003735">
    <property type="term" value="F:structural constituent of ribosome"/>
    <property type="evidence" value="ECO:0007669"/>
    <property type="project" value="InterPro"/>
</dbReference>
<evidence type="ECO:0000313" key="6">
    <source>
        <dbReference type="EMBL" id="OGG35230.1"/>
    </source>
</evidence>
<dbReference type="Pfam" id="PF00366">
    <property type="entry name" value="Ribosomal_S17"/>
    <property type="match status" value="1"/>
</dbReference>
<dbReference type="SUPFAM" id="SSF50249">
    <property type="entry name" value="Nucleic acid-binding proteins"/>
    <property type="match status" value="1"/>
</dbReference>
<comment type="caution">
    <text evidence="6">The sequence shown here is derived from an EMBL/GenBank/DDBJ whole genome shotgun (WGS) entry which is preliminary data.</text>
</comment>
<proteinExistence type="inferred from homology"/>
<gene>
    <name evidence="6" type="ORF">A2363_02260</name>
</gene>
<keyword evidence="5" id="KW-0699">rRNA-binding</keyword>
<keyword evidence="3 4" id="KW-0687">Ribonucleoprotein</keyword>
<comment type="similarity">
    <text evidence="1 4">Belongs to the universal ribosomal protein uS17 family.</text>
</comment>
<dbReference type="CDD" id="cd00364">
    <property type="entry name" value="Ribosomal_uS17"/>
    <property type="match status" value="1"/>
</dbReference>